<dbReference type="Proteomes" id="UP000556084">
    <property type="component" value="Unassembled WGS sequence"/>
</dbReference>
<sequence length="82" mass="8495">MPGDTARRICNGGSMGSNTRMMHMIARKALTGSFLGLMFTVAIMSGPNLLPGNSDVHTGATASVGATAEGSALVSPRDDRWN</sequence>
<dbReference type="EMBL" id="JACHJH010000002">
    <property type="protein sequence ID" value="MBB4892311.1"/>
    <property type="molecule type" value="Genomic_DNA"/>
</dbReference>
<name>A0A7W7PIQ9_9ACTN</name>
<gene>
    <name evidence="2" type="ORF">FHS39_001322</name>
</gene>
<feature type="region of interest" description="Disordered" evidence="1">
    <location>
        <begin position="52"/>
        <end position="82"/>
    </location>
</feature>
<accession>A0A7W7PIQ9</accession>
<proteinExistence type="predicted"/>
<protein>
    <submittedName>
        <fullName evidence="2">Uncharacterized protein</fullName>
    </submittedName>
</protein>
<reference evidence="2 3" key="1">
    <citation type="submission" date="2020-08" db="EMBL/GenBank/DDBJ databases">
        <title>Genomic Encyclopedia of Type Strains, Phase III (KMG-III): the genomes of soil and plant-associated and newly described type strains.</title>
        <authorList>
            <person name="Whitman W."/>
        </authorList>
    </citation>
    <scope>NUCLEOTIDE SEQUENCE [LARGE SCALE GENOMIC DNA]</scope>
    <source>
        <strain evidence="2 3">CECT 3266</strain>
    </source>
</reference>
<keyword evidence="3" id="KW-1185">Reference proteome</keyword>
<organism evidence="2 3">
    <name type="scientific">Streptomyces olivoverticillatus</name>
    <dbReference type="NCBI Taxonomy" id="66427"/>
    <lineage>
        <taxon>Bacteria</taxon>
        <taxon>Bacillati</taxon>
        <taxon>Actinomycetota</taxon>
        <taxon>Actinomycetes</taxon>
        <taxon>Kitasatosporales</taxon>
        <taxon>Streptomycetaceae</taxon>
        <taxon>Streptomyces</taxon>
    </lineage>
</organism>
<evidence type="ECO:0000313" key="2">
    <source>
        <dbReference type="EMBL" id="MBB4892311.1"/>
    </source>
</evidence>
<evidence type="ECO:0000256" key="1">
    <source>
        <dbReference type="SAM" id="MobiDB-lite"/>
    </source>
</evidence>
<comment type="caution">
    <text evidence="2">The sequence shown here is derived from an EMBL/GenBank/DDBJ whole genome shotgun (WGS) entry which is preliminary data.</text>
</comment>
<evidence type="ECO:0000313" key="3">
    <source>
        <dbReference type="Proteomes" id="UP000556084"/>
    </source>
</evidence>
<dbReference type="AlphaFoldDB" id="A0A7W7PIQ9"/>